<evidence type="ECO:0000313" key="1">
    <source>
        <dbReference type="EMBL" id="AEF86383.1"/>
    </source>
</evidence>
<protein>
    <submittedName>
        <fullName evidence="1">Uncharacterized protein</fullName>
    </submittedName>
</protein>
<reference evidence="1 2" key="2">
    <citation type="journal article" date="2011" name="ISME J.">
        <title>RNA-seq reveals cooperative metabolic interactions between two termite-gut spirochete species in co-culture.</title>
        <authorList>
            <person name="Rosenthal A.Z."/>
            <person name="Matson E.G."/>
            <person name="Eldar A."/>
            <person name="Leadbetter J.R."/>
        </authorList>
    </citation>
    <scope>NUCLEOTIDE SEQUENCE [LARGE SCALE GENOMIC DNA]</scope>
    <source>
        <strain evidence="2">ATCC BAA-887 / DSM 12427 / ZAS-2</strain>
    </source>
</reference>
<name>F5YP05_TREPZ</name>
<dbReference type="Proteomes" id="UP000009223">
    <property type="component" value="Chromosome"/>
</dbReference>
<proteinExistence type="predicted"/>
<dbReference type="AlphaFoldDB" id="F5YP05"/>
<keyword evidence="2" id="KW-1185">Reference proteome</keyword>
<gene>
    <name evidence="1" type="ordered locus">TREPR_3893</name>
</gene>
<evidence type="ECO:0000313" key="2">
    <source>
        <dbReference type="Proteomes" id="UP000009223"/>
    </source>
</evidence>
<organism evidence="1 2">
    <name type="scientific">Treponema primitia (strain ATCC BAA-887 / DSM 12427 / ZAS-2)</name>
    <dbReference type="NCBI Taxonomy" id="545694"/>
    <lineage>
        <taxon>Bacteria</taxon>
        <taxon>Pseudomonadati</taxon>
        <taxon>Spirochaetota</taxon>
        <taxon>Spirochaetia</taxon>
        <taxon>Spirochaetales</taxon>
        <taxon>Treponemataceae</taxon>
        <taxon>Treponema</taxon>
    </lineage>
</organism>
<dbReference type="HOGENOM" id="CLU_3241058_0_0_12"/>
<reference evidence="2" key="1">
    <citation type="submission" date="2009-12" db="EMBL/GenBank/DDBJ databases">
        <title>Complete sequence of Treponema primitia strain ZAS-2.</title>
        <authorList>
            <person name="Tetu S.G."/>
            <person name="Matson E."/>
            <person name="Ren Q."/>
            <person name="Seshadri R."/>
            <person name="Elbourne L."/>
            <person name="Hassan K.A."/>
            <person name="Durkin A."/>
            <person name="Radune D."/>
            <person name="Mohamoud Y."/>
            <person name="Shay R."/>
            <person name="Jin S."/>
            <person name="Zhang X."/>
            <person name="Lucey K."/>
            <person name="Ballor N.R."/>
            <person name="Ottesen E."/>
            <person name="Rosenthal R."/>
            <person name="Allen A."/>
            <person name="Leadbetter J.R."/>
            <person name="Paulsen I.T."/>
        </authorList>
    </citation>
    <scope>NUCLEOTIDE SEQUENCE [LARGE SCALE GENOMIC DNA]</scope>
    <source>
        <strain evidence="2">ATCC BAA-887 / DSM 12427 / ZAS-2</strain>
    </source>
</reference>
<sequence>MRFNSDRGGIKKIRIKYVKCNCILPSFEKYADKKIIKIYKNYG</sequence>
<dbReference type="EMBL" id="CP001843">
    <property type="protein sequence ID" value="AEF86383.1"/>
    <property type="molecule type" value="Genomic_DNA"/>
</dbReference>
<dbReference type="KEGG" id="tpi:TREPR_3893"/>
<accession>F5YP05</accession>